<reference evidence="2 3" key="1">
    <citation type="journal article" date="2023" name="Mol. Biol. Evol.">
        <title>Genomics of Secondarily Temperate Adaptation in the Only Non-Antarctic Icefish.</title>
        <authorList>
            <person name="Rivera-Colon A.G."/>
            <person name="Rayamajhi N."/>
            <person name="Minhas B.F."/>
            <person name="Madrigal G."/>
            <person name="Bilyk K.T."/>
            <person name="Yoon V."/>
            <person name="Hune M."/>
            <person name="Gregory S."/>
            <person name="Cheng C.H.C."/>
            <person name="Catchen J.M."/>
        </authorList>
    </citation>
    <scope>NUCLEOTIDE SEQUENCE [LARGE SCALE GENOMIC DNA]</scope>
    <source>
        <strain evidence="2">JC2023a</strain>
    </source>
</reference>
<feature type="chain" id="PRO_5042921951" description="Secreted protein" evidence="1">
    <location>
        <begin position="28"/>
        <end position="79"/>
    </location>
</feature>
<dbReference type="EMBL" id="JAULUE010002058">
    <property type="protein sequence ID" value="KAK5888216.1"/>
    <property type="molecule type" value="Genomic_DNA"/>
</dbReference>
<protein>
    <recommendedName>
        <fullName evidence="4">Secreted protein</fullName>
    </recommendedName>
</protein>
<evidence type="ECO:0000313" key="3">
    <source>
        <dbReference type="Proteomes" id="UP001335648"/>
    </source>
</evidence>
<evidence type="ECO:0000256" key="1">
    <source>
        <dbReference type="SAM" id="SignalP"/>
    </source>
</evidence>
<name>A0AAN8GQS2_9TELE</name>
<dbReference type="AlphaFoldDB" id="A0AAN8GQS2"/>
<gene>
    <name evidence="2" type="ORF">CesoFtcFv8_016737</name>
</gene>
<feature type="signal peptide" evidence="1">
    <location>
        <begin position="1"/>
        <end position="27"/>
    </location>
</feature>
<sequence>MSVVVLPSGHSSRLSLCLSVLCPQASCCTVCLQSASLRQQQMPPININSQWLTLAVPSGEELSQTSTSLCSLSTLTVPS</sequence>
<evidence type="ECO:0008006" key="4">
    <source>
        <dbReference type="Google" id="ProtNLM"/>
    </source>
</evidence>
<keyword evidence="3" id="KW-1185">Reference proteome</keyword>
<organism evidence="2 3">
    <name type="scientific">Champsocephalus esox</name>
    <name type="common">pike icefish</name>
    <dbReference type="NCBI Taxonomy" id="159716"/>
    <lineage>
        <taxon>Eukaryota</taxon>
        <taxon>Metazoa</taxon>
        <taxon>Chordata</taxon>
        <taxon>Craniata</taxon>
        <taxon>Vertebrata</taxon>
        <taxon>Euteleostomi</taxon>
        <taxon>Actinopterygii</taxon>
        <taxon>Neopterygii</taxon>
        <taxon>Teleostei</taxon>
        <taxon>Neoteleostei</taxon>
        <taxon>Acanthomorphata</taxon>
        <taxon>Eupercaria</taxon>
        <taxon>Perciformes</taxon>
        <taxon>Notothenioidei</taxon>
        <taxon>Channichthyidae</taxon>
        <taxon>Champsocephalus</taxon>
    </lineage>
</organism>
<keyword evidence="1" id="KW-0732">Signal</keyword>
<evidence type="ECO:0000313" key="2">
    <source>
        <dbReference type="EMBL" id="KAK5888216.1"/>
    </source>
</evidence>
<dbReference type="Proteomes" id="UP001335648">
    <property type="component" value="Unassembled WGS sequence"/>
</dbReference>
<accession>A0AAN8GQS2</accession>
<comment type="caution">
    <text evidence="2">The sequence shown here is derived from an EMBL/GenBank/DDBJ whole genome shotgun (WGS) entry which is preliminary data.</text>
</comment>
<proteinExistence type="predicted"/>